<dbReference type="GO" id="GO:0006355">
    <property type="term" value="P:regulation of DNA-templated transcription"/>
    <property type="evidence" value="ECO:0007669"/>
    <property type="project" value="InterPro"/>
</dbReference>
<keyword evidence="1" id="KW-0238">DNA-binding</keyword>
<dbReference type="PANTHER" id="PTHR43214">
    <property type="entry name" value="TWO-COMPONENT RESPONSE REGULATOR"/>
    <property type="match status" value="1"/>
</dbReference>
<dbReference type="SUPFAM" id="SSF52172">
    <property type="entry name" value="CheY-like"/>
    <property type="match status" value="1"/>
</dbReference>
<evidence type="ECO:0000313" key="5">
    <source>
        <dbReference type="EMBL" id="EON33161.1"/>
    </source>
</evidence>
<feature type="domain" description="Response regulatory" evidence="4">
    <location>
        <begin position="59"/>
        <end position="171"/>
    </location>
</feature>
<dbReference type="InterPro" id="IPR039420">
    <property type="entry name" value="WalR-like"/>
</dbReference>
<organism evidence="5 6">
    <name type="scientific">Gordonia terrae C-6</name>
    <dbReference type="NCBI Taxonomy" id="1316928"/>
    <lineage>
        <taxon>Bacteria</taxon>
        <taxon>Bacillati</taxon>
        <taxon>Actinomycetota</taxon>
        <taxon>Actinomycetes</taxon>
        <taxon>Mycobacteriales</taxon>
        <taxon>Gordoniaceae</taxon>
        <taxon>Gordonia</taxon>
    </lineage>
</organism>
<keyword evidence="2" id="KW-0597">Phosphoprotein</keyword>
<dbReference type="InterPro" id="IPR011006">
    <property type="entry name" value="CheY-like_superfamily"/>
</dbReference>
<dbReference type="InterPro" id="IPR001789">
    <property type="entry name" value="Sig_transdc_resp-reg_receiver"/>
</dbReference>
<evidence type="ECO:0000313" key="6">
    <source>
        <dbReference type="Proteomes" id="UP000013569"/>
    </source>
</evidence>
<evidence type="ECO:0000256" key="3">
    <source>
        <dbReference type="SAM" id="MobiDB-lite"/>
    </source>
</evidence>
<proteinExistence type="predicted"/>
<evidence type="ECO:0000256" key="2">
    <source>
        <dbReference type="PROSITE-ProRule" id="PRU00169"/>
    </source>
</evidence>
<dbReference type="Pfam" id="PF00196">
    <property type="entry name" value="GerE"/>
    <property type="match status" value="1"/>
</dbReference>
<dbReference type="SUPFAM" id="SSF46894">
    <property type="entry name" value="C-terminal effector domain of the bipartite response regulators"/>
    <property type="match status" value="1"/>
</dbReference>
<feature type="region of interest" description="Disordered" evidence="3">
    <location>
        <begin position="263"/>
        <end position="283"/>
    </location>
</feature>
<comment type="caution">
    <text evidence="5">The sequence shown here is derived from an EMBL/GenBank/DDBJ whole genome shotgun (WGS) entry which is preliminary data.</text>
</comment>
<dbReference type="InterPro" id="IPR036388">
    <property type="entry name" value="WH-like_DNA-bd_sf"/>
</dbReference>
<dbReference type="Gene3D" id="1.10.10.10">
    <property type="entry name" value="Winged helix-like DNA-binding domain superfamily/Winged helix DNA-binding domain"/>
    <property type="match status" value="1"/>
</dbReference>
<evidence type="ECO:0000259" key="4">
    <source>
        <dbReference type="PROSITE" id="PS50110"/>
    </source>
</evidence>
<dbReference type="InterPro" id="IPR016032">
    <property type="entry name" value="Sig_transdc_resp-reg_C-effctor"/>
</dbReference>
<reference evidence="5 6" key="1">
    <citation type="journal article" date="2013" name="Genome Announc.">
        <title>Draft Genome Sequence of a Benzothiophene-Desulfurizing Bacterium, Gordona terrae Strain C-6.</title>
        <authorList>
            <person name="Wang W."/>
            <person name="Ma T."/>
            <person name="Ren Y."/>
            <person name="Li G."/>
        </authorList>
    </citation>
    <scope>NUCLEOTIDE SEQUENCE [LARGE SCALE GENOMIC DNA]</scope>
    <source>
        <strain evidence="5 6">C-6</strain>
    </source>
</reference>
<dbReference type="GO" id="GO:0000160">
    <property type="term" value="P:phosphorelay signal transduction system"/>
    <property type="evidence" value="ECO:0007669"/>
    <property type="project" value="InterPro"/>
</dbReference>
<protein>
    <submittedName>
        <fullName evidence="5">Response regulator receiver</fullName>
    </submittedName>
</protein>
<gene>
    <name evidence="5" type="ORF">GTC6_09079</name>
</gene>
<dbReference type="Proteomes" id="UP000013569">
    <property type="component" value="Unassembled WGS sequence"/>
</dbReference>
<sequence length="283" mass="29884">MSDSSDTFAEYNVAKRCVLAENRVVVSQAQLSRPIAPTGSEGVNAMTTGPSEDGGSLVRVGMVDDHRSPIWGIERVLDPIADISLVCAASTVDGVLGGMPLDVVLLDLRLDDGTTPRENVTTLSAAGVATVVYTSGEHPALLRSAARAGALGVVLKSADESVIIDAIRSAARGRAVLTTEWAAAIDGDPELAAVDLSPQLQKVLALYASGETSARVGAALGVSAETVNEYLKRIRQKYADAGRPTHTKVDLFKRAVEDGWLPVPQRRRRTSGAVSDDSRGRRR</sequence>
<dbReference type="PROSITE" id="PS00622">
    <property type="entry name" value="HTH_LUXR_1"/>
    <property type="match status" value="1"/>
</dbReference>
<feature type="region of interest" description="Disordered" evidence="3">
    <location>
        <begin position="37"/>
        <end position="56"/>
    </location>
</feature>
<accession>R7YAX8</accession>
<evidence type="ECO:0000256" key="1">
    <source>
        <dbReference type="ARBA" id="ARBA00023125"/>
    </source>
</evidence>
<dbReference type="PANTHER" id="PTHR43214:SF43">
    <property type="entry name" value="TWO-COMPONENT RESPONSE REGULATOR"/>
    <property type="match status" value="1"/>
</dbReference>
<name>R7YAX8_9ACTN</name>
<dbReference type="AlphaFoldDB" id="R7YAX8"/>
<dbReference type="PATRIC" id="fig|1316928.3.peg.1817"/>
<dbReference type="PROSITE" id="PS50110">
    <property type="entry name" value="RESPONSE_REGULATORY"/>
    <property type="match status" value="1"/>
</dbReference>
<dbReference type="InterPro" id="IPR000792">
    <property type="entry name" value="Tscrpt_reg_LuxR_C"/>
</dbReference>
<dbReference type="EMBL" id="AQPW01000007">
    <property type="protein sequence ID" value="EON33161.1"/>
    <property type="molecule type" value="Genomic_DNA"/>
</dbReference>
<dbReference type="SMART" id="SM00421">
    <property type="entry name" value="HTH_LUXR"/>
    <property type="match status" value="1"/>
</dbReference>
<dbReference type="GO" id="GO:0003677">
    <property type="term" value="F:DNA binding"/>
    <property type="evidence" value="ECO:0007669"/>
    <property type="project" value="UniProtKB-KW"/>
</dbReference>
<feature type="modified residue" description="4-aspartylphosphate" evidence="2">
    <location>
        <position position="107"/>
    </location>
</feature>
<dbReference type="Gene3D" id="3.40.50.2300">
    <property type="match status" value="1"/>
</dbReference>